<gene>
    <name evidence="3" type="ORF">CBA19CS42_32490</name>
</gene>
<dbReference type="SUPFAM" id="SSF53098">
    <property type="entry name" value="Ribonuclease H-like"/>
    <property type="match status" value="1"/>
</dbReference>
<comment type="caution">
    <text evidence="3">The sequence shown here is derived from an EMBL/GenBank/DDBJ whole genome shotgun (WGS) entry which is preliminary data.</text>
</comment>
<sequence>MKRKFEMYQYRQVLVRMRQGDSDRDIDRSKIMGRKKLAAVREIATERGWLSPDNALPDDAQLATAFSHKEFLPASCISSAEPWREQIAQWHDAGVPGTTIHSALVRNHGYAGSYSSVYRLLQQLKAELTPDVPMRLEFKPAEAAQVDFGAGPTITDAHTGEVHKTWFFVMTLCWSRHQYVEFVRDQSVDTWLLCHRHAFEWFNGVVGRVIIDNPKCAIVKACIYEPEVQRAYAQCAEGYLFKIDPCPPRDPAKKGIVESGVKYVKSSFLPLREFRDLDDANRQARAWVMHEASTRTHGTTREVPLKRFEDVEQALLQPLPDVPPELATWARVKVHRDAHVQFERAYYSVPFRLAGKDLWLKATANMVQLYYEHELSASHVRQTTPGTRITVADHMPPAAQAWQMHDTQWCLREAQRIGPSCYALVHALFGDQVLIKLRAVQGVLRFAQQFGASRLEAACRRANHFGTPSYKSVKLILQKGLDQTWLSIEPVESGATTYTHGGRFCRDTQTLLIH</sequence>
<evidence type="ECO:0000256" key="1">
    <source>
        <dbReference type="ARBA" id="ARBA00009277"/>
    </source>
</evidence>
<accession>A0AA37IM59</accession>
<proteinExistence type="inferred from homology"/>
<dbReference type="InterPro" id="IPR036397">
    <property type="entry name" value="RNaseH_sf"/>
</dbReference>
<dbReference type="PANTHER" id="PTHR35004:SF8">
    <property type="entry name" value="TRANSPOSASE RV3428C-RELATED"/>
    <property type="match status" value="1"/>
</dbReference>
<reference evidence="3" key="1">
    <citation type="submission" date="2022-09" db="EMBL/GenBank/DDBJ databases">
        <title>Isolation and characterization of 3-chlorobenzoate degrading bacteria from soils in Shizuoka.</title>
        <authorList>
            <person name="Ifat A."/>
            <person name="Ogawa N."/>
            <person name="Kimbara K."/>
            <person name="Moriuchi R."/>
            <person name="Dohra H."/>
            <person name="Shintani M."/>
        </authorList>
    </citation>
    <scope>NUCLEOTIDE SEQUENCE</scope>
    <source>
        <strain evidence="3">19CS4-2</strain>
    </source>
</reference>
<dbReference type="PROSITE" id="PS50994">
    <property type="entry name" value="INTEGRASE"/>
    <property type="match status" value="1"/>
</dbReference>
<dbReference type="Pfam" id="PF22483">
    <property type="entry name" value="Mu-transpos_C_2"/>
    <property type="match status" value="1"/>
</dbReference>
<evidence type="ECO:0000313" key="3">
    <source>
        <dbReference type="EMBL" id="GJH29336.1"/>
    </source>
</evidence>
<dbReference type="PANTHER" id="PTHR35004">
    <property type="entry name" value="TRANSPOSASE RV3428C-RELATED"/>
    <property type="match status" value="1"/>
</dbReference>
<evidence type="ECO:0000313" key="4">
    <source>
        <dbReference type="Proteomes" id="UP001055111"/>
    </source>
</evidence>
<protein>
    <submittedName>
        <fullName evidence="3">IS21 family transposase</fullName>
    </submittedName>
</protein>
<evidence type="ECO:0000259" key="2">
    <source>
        <dbReference type="PROSITE" id="PS50994"/>
    </source>
</evidence>
<organism evidence="3 4">
    <name type="scientific">Caballeronia novacaledonica</name>
    <dbReference type="NCBI Taxonomy" id="1544861"/>
    <lineage>
        <taxon>Bacteria</taxon>
        <taxon>Pseudomonadati</taxon>
        <taxon>Pseudomonadota</taxon>
        <taxon>Betaproteobacteria</taxon>
        <taxon>Burkholderiales</taxon>
        <taxon>Burkholderiaceae</taxon>
        <taxon>Caballeronia</taxon>
    </lineage>
</organism>
<dbReference type="NCBIfam" id="NF033546">
    <property type="entry name" value="transpos_IS21"/>
    <property type="match status" value="1"/>
</dbReference>
<dbReference type="InterPro" id="IPR012337">
    <property type="entry name" value="RNaseH-like_sf"/>
</dbReference>
<comment type="similarity">
    <text evidence="1">Belongs to the transposase IS21/IS408/IS1162 family.</text>
</comment>
<dbReference type="InterPro" id="IPR001584">
    <property type="entry name" value="Integrase_cat-core"/>
</dbReference>
<dbReference type="GO" id="GO:0015074">
    <property type="term" value="P:DNA integration"/>
    <property type="evidence" value="ECO:0007669"/>
    <property type="project" value="InterPro"/>
</dbReference>
<dbReference type="AlphaFoldDB" id="A0AA37IM59"/>
<name>A0AA37IM59_9BURK</name>
<feature type="domain" description="Integrase catalytic" evidence="2">
    <location>
        <begin position="136"/>
        <end position="312"/>
    </location>
</feature>
<dbReference type="GO" id="GO:0003676">
    <property type="term" value="F:nucleic acid binding"/>
    <property type="evidence" value="ECO:0007669"/>
    <property type="project" value="InterPro"/>
</dbReference>
<dbReference type="Proteomes" id="UP001055111">
    <property type="component" value="Unassembled WGS sequence"/>
</dbReference>
<dbReference type="InterPro" id="IPR054353">
    <property type="entry name" value="IstA-like_C"/>
</dbReference>
<dbReference type="EMBL" id="BPUS01000022">
    <property type="protein sequence ID" value="GJH29336.1"/>
    <property type="molecule type" value="Genomic_DNA"/>
</dbReference>
<dbReference type="Gene3D" id="3.30.420.10">
    <property type="entry name" value="Ribonuclease H-like superfamily/Ribonuclease H"/>
    <property type="match status" value="1"/>
</dbReference>